<evidence type="ECO:0000259" key="1">
    <source>
        <dbReference type="Pfam" id="PF17293"/>
    </source>
</evidence>
<sequence>MLFYLKKNAPKKDKTVPIMLRTTIDGVEKTRSAKINVKPDYWG</sequence>
<proteinExistence type="predicted"/>
<dbReference type="RefSeq" id="WP_122959246.1">
    <property type="nucleotide sequence ID" value="NZ_BAABXH010000001.1"/>
</dbReference>
<gene>
    <name evidence="2" type="ORF">PO127_07400</name>
</gene>
<name>A0AAP3SEP7_BACT4</name>
<accession>A0AAP3SEP7</accession>
<comment type="caution">
    <text evidence="2">The sequence shown here is derived from an EMBL/GenBank/DDBJ whole genome shotgun (WGS) entry which is preliminary data.</text>
</comment>
<organism evidence="2 3">
    <name type="scientific">Bacteroides thetaiotaomicron</name>
    <dbReference type="NCBI Taxonomy" id="818"/>
    <lineage>
        <taxon>Bacteria</taxon>
        <taxon>Pseudomonadati</taxon>
        <taxon>Bacteroidota</taxon>
        <taxon>Bacteroidia</taxon>
        <taxon>Bacteroidales</taxon>
        <taxon>Bacteroidaceae</taxon>
        <taxon>Bacteroides</taxon>
    </lineage>
</organism>
<dbReference type="EMBL" id="JAQNVG010000009">
    <property type="protein sequence ID" value="MDC2235573.1"/>
    <property type="molecule type" value="Genomic_DNA"/>
</dbReference>
<feature type="domain" description="Arm DNA-binding" evidence="1">
    <location>
        <begin position="3"/>
        <end position="42"/>
    </location>
</feature>
<protein>
    <submittedName>
        <fullName evidence="2">Arm DNA-binding domain-containing protein</fullName>
    </submittedName>
</protein>
<reference evidence="2" key="1">
    <citation type="submission" date="2022-10" db="EMBL/GenBank/DDBJ databases">
        <title>Human gut microbiome strain richness.</title>
        <authorList>
            <person name="Chen-Liaw A."/>
        </authorList>
    </citation>
    <scope>NUCLEOTIDE SEQUENCE</scope>
    <source>
        <strain evidence="2">1001283st1_A3_1001283B150304_161114</strain>
    </source>
</reference>
<evidence type="ECO:0000313" key="3">
    <source>
        <dbReference type="Proteomes" id="UP001217776"/>
    </source>
</evidence>
<dbReference type="Pfam" id="PF17293">
    <property type="entry name" value="Arm-DNA-bind_5"/>
    <property type="match status" value="1"/>
</dbReference>
<dbReference type="AlphaFoldDB" id="A0AAP3SEP7"/>
<dbReference type="GO" id="GO:0003677">
    <property type="term" value="F:DNA binding"/>
    <property type="evidence" value="ECO:0007669"/>
    <property type="project" value="UniProtKB-KW"/>
</dbReference>
<keyword evidence="2" id="KW-0238">DNA-binding</keyword>
<dbReference type="Proteomes" id="UP001217776">
    <property type="component" value="Unassembled WGS sequence"/>
</dbReference>
<dbReference type="InterPro" id="IPR035386">
    <property type="entry name" value="Arm-DNA-bind_5"/>
</dbReference>
<evidence type="ECO:0000313" key="2">
    <source>
        <dbReference type="EMBL" id="MDC2235573.1"/>
    </source>
</evidence>